<name>A0A0U4W380_9BACT</name>
<gene>
    <name evidence="1" type="ORF">THC_1178</name>
</gene>
<accession>A0A0U4W380</accession>
<proteinExistence type="predicted"/>
<dbReference type="Gene3D" id="3.90.20.10">
    <property type="match status" value="1"/>
</dbReference>
<evidence type="ECO:0008006" key="3">
    <source>
        <dbReference type="Google" id="ProtNLM"/>
    </source>
</evidence>
<dbReference type="Proteomes" id="UP000068196">
    <property type="component" value="Chromosome"/>
</dbReference>
<organism evidence="1 2">
    <name type="scientific">Caldimicrobium thiodismutans</name>
    <dbReference type="NCBI Taxonomy" id="1653476"/>
    <lineage>
        <taxon>Bacteria</taxon>
        <taxon>Pseudomonadati</taxon>
        <taxon>Thermodesulfobacteriota</taxon>
        <taxon>Thermodesulfobacteria</taxon>
        <taxon>Thermodesulfobacteriales</taxon>
        <taxon>Thermodesulfobacteriaceae</taxon>
        <taxon>Caldimicrobium</taxon>
    </lineage>
</organism>
<dbReference type="STRING" id="1653476.THC_1178"/>
<sequence>MVERVASEILGEKIMEFIRVNEAKLKELSLIERVVRVEEELKALREFVEKRFEVMDERFEALQREMDKRFEALEKRFQFFSGWFMVVLL</sequence>
<evidence type="ECO:0000313" key="1">
    <source>
        <dbReference type="EMBL" id="BAU23549.1"/>
    </source>
</evidence>
<keyword evidence="2" id="KW-1185">Reference proteome</keyword>
<dbReference type="AlphaFoldDB" id="A0A0U4W380"/>
<protein>
    <recommendedName>
        <fullName evidence="3">DUF1640 domain-containing protein</fullName>
    </recommendedName>
</protein>
<evidence type="ECO:0000313" key="2">
    <source>
        <dbReference type="Proteomes" id="UP000068196"/>
    </source>
</evidence>
<dbReference type="KEGG" id="cthi:THC_1178"/>
<dbReference type="PATRIC" id="fig|1653476.3.peg.1219"/>
<dbReference type="EMBL" id="AP014945">
    <property type="protein sequence ID" value="BAU23549.1"/>
    <property type="molecule type" value="Genomic_DNA"/>
</dbReference>
<reference evidence="1 2" key="1">
    <citation type="journal article" date="2016" name="Int. J. Syst. Evol. Microbiol.">
        <title>Caldimicrobium thiodismutans sp. nov., a sulfur-disproportionating bacterium isolated from a hot spring, and emended description of the genus Caldimicrobium.</title>
        <authorList>
            <person name="Kojima H."/>
            <person name="Umezawa K."/>
            <person name="Fukui M."/>
        </authorList>
    </citation>
    <scope>NUCLEOTIDE SEQUENCE [LARGE SCALE GENOMIC DNA]</scope>
    <source>
        <strain evidence="1 2">TF1</strain>
    </source>
</reference>
<reference evidence="2" key="2">
    <citation type="journal article" date="2016" name="Int. J. Syst. Evol. Microbiol.">
        <title>Caldimicrobium thiodismutans sp. nov., a sulfur-disproportionating bacterium isolated from a hot spring.</title>
        <authorList>
            <person name="Kojima H."/>
            <person name="Umezawa K."/>
            <person name="Fukui M."/>
        </authorList>
    </citation>
    <scope>NUCLEOTIDE SEQUENCE [LARGE SCALE GENOMIC DNA]</scope>
    <source>
        <strain evidence="2">TF1</strain>
    </source>
</reference>